<evidence type="ECO:0000256" key="1">
    <source>
        <dbReference type="SAM" id="MobiDB-lite"/>
    </source>
</evidence>
<feature type="region of interest" description="Disordered" evidence="1">
    <location>
        <begin position="779"/>
        <end position="798"/>
    </location>
</feature>
<dbReference type="OMA" id="VEPDIHY"/>
<evidence type="ECO:0000313" key="3">
    <source>
        <dbReference type="Proteomes" id="UP000688137"/>
    </source>
</evidence>
<sequence>MPTVLMNVDYMRKKKRAQSAKPEETIQRVLKQFSVSPQRFRFTKFNHKKLGVIHPIPSKQKRAKTQTSIPQPATYQYGDKEFMEVQGKKCPIIDVEPDIHYTKNDKKQLDEHLVQPFFYVQKLFPKGGQSVLEHDDVFVPFQTLKLSKRKRKMVDEQYIKILKEMKKEERQEFYTKGIRMNIEYAIIFKRFMKGLIKKGLFDQDYKFSTENPKIHKKELIKKAYEMGLTIQKQNQPNQQIENIPNKKRQSKKQKQQYNQIYISKENMMKFLKFCYYDENFLKSDIDILFLNVKMGDSPKDMLLVKLSNMDSFLLDLNAFLHNAQKYFKLKYKIKNLLSVNAAKQRNVYIKFSLYPFLGEGWKAFKVCLKHLENTEKQILSKTKLQQYIDLIQERNTLINIKRVWSKNLQRTPLQYILLKFQKVKDIYVNAINYNAERIDFFNQFQIDLFLYKEQKVDQINNSRFFRNQNLSSISLDVRIITLDEVVEFLVEKQFNKEESDQIVDIFQKILKYYGLRKAPRKSKWQLAPEIEPNKILTQQQIVEYLSYYSQKQFEEWKIFKTFIQDFHKFQIKKINLPEGRLQHVRQAWECNIIGEWLIKQLRKLDKQISILLYKSLEVCKLIEKELELTDLNILQAMEQDGKCSFDKFVNEKTQQNLQNILKLADKQQQQLNSKSISIDDWDTDLTKAISNYQVISTKLFLNQQKIQANQKESPKQQLAQNFQKDQIVSAANFIDDRSIIHDQQQIQVLPQTSQQAQQSIKSPKIEQQNTTLLTVPAKTSSQNNLTKPGVTHDTISRSNLSSNTQLTEAELDMKIQNAMRLQNRIFSELGNIKDISFRSHR</sequence>
<accession>A0A8S1NHI1</accession>
<keyword evidence="3" id="KW-1185">Reference proteome</keyword>
<proteinExistence type="predicted"/>
<comment type="caution">
    <text evidence="2">The sequence shown here is derived from an EMBL/GenBank/DDBJ whole genome shotgun (WGS) entry which is preliminary data.</text>
</comment>
<protein>
    <submittedName>
        <fullName evidence="2">Uncharacterized protein</fullName>
    </submittedName>
</protein>
<feature type="region of interest" description="Disordered" evidence="1">
    <location>
        <begin position="235"/>
        <end position="255"/>
    </location>
</feature>
<dbReference type="AlphaFoldDB" id="A0A8S1NHI1"/>
<dbReference type="Proteomes" id="UP000688137">
    <property type="component" value="Unassembled WGS sequence"/>
</dbReference>
<dbReference type="EMBL" id="CAJJDM010000084">
    <property type="protein sequence ID" value="CAD8088445.1"/>
    <property type="molecule type" value="Genomic_DNA"/>
</dbReference>
<gene>
    <name evidence="2" type="ORF">PPRIM_AZ9-3.1.T0810048</name>
</gene>
<evidence type="ECO:0000313" key="2">
    <source>
        <dbReference type="EMBL" id="CAD8088445.1"/>
    </source>
</evidence>
<organism evidence="2 3">
    <name type="scientific">Paramecium primaurelia</name>
    <dbReference type="NCBI Taxonomy" id="5886"/>
    <lineage>
        <taxon>Eukaryota</taxon>
        <taxon>Sar</taxon>
        <taxon>Alveolata</taxon>
        <taxon>Ciliophora</taxon>
        <taxon>Intramacronucleata</taxon>
        <taxon>Oligohymenophorea</taxon>
        <taxon>Peniculida</taxon>
        <taxon>Parameciidae</taxon>
        <taxon>Paramecium</taxon>
    </lineage>
</organism>
<feature type="compositionally biased region" description="Basic residues" evidence="1">
    <location>
        <begin position="245"/>
        <end position="254"/>
    </location>
</feature>
<name>A0A8S1NHI1_PARPR</name>
<reference evidence="2" key="1">
    <citation type="submission" date="2021-01" db="EMBL/GenBank/DDBJ databases">
        <authorList>
            <consortium name="Genoscope - CEA"/>
            <person name="William W."/>
        </authorList>
    </citation>
    <scope>NUCLEOTIDE SEQUENCE</scope>
</reference>